<name>A0ABV6LK55_9BACI</name>
<evidence type="ECO:0000313" key="2">
    <source>
        <dbReference type="EMBL" id="MFC0522774.1"/>
    </source>
</evidence>
<comment type="caution">
    <text evidence="2">The sequence shown here is derived from an EMBL/GenBank/DDBJ whole genome shotgun (WGS) entry which is preliminary data.</text>
</comment>
<dbReference type="RefSeq" id="WP_377345304.1">
    <property type="nucleotide sequence ID" value="NZ_JBHLTP010000003.1"/>
</dbReference>
<reference evidence="2 3" key="1">
    <citation type="submission" date="2024-09" db="EMBL/GenBank/DDBJ databases">
        <authorList>
            <person name="Sun Q."/>
            <person name="Mori K."/>
        </authorList>
    </citation>
    <scope>NUCLEOTIDE SEQUENCE [LARGE SCALE GENOMIC DNA]</scope>
    <source>
        <strain evidence="2 3">NCAIM B.02529</strain>
    </source>
</reference>
<keyword evidence="3" id="KW-1185">Reference proteome</keyword>
<organism evidence="2 3">
    <name type="scientific">Pontibacillus salicampi</name>
    <dbReference type="NCBI Taxonomy" id="1449801"/>
    <lineage>
        <taxon>Bacteria</taxon>
        <taxon>Bacillati</taxon>
        <taxon>Bacillota</taxon>
        <taxon>Bacilli</taxon>
        <taxon>Bacillales</taxon>
        <taxon>Bacillaceae</taxon>
        <taxon>Pontibacillus</taxon>
    </lineage>
</organism>
<dbReference type="EMBL" id="JBHLTP010000003">
    <property type="protein sequence ID" value="MFC0522774.1"/>
    <property type="molecule type" value="Genomic_DNA"/>
</dbReference>
<gene>
    <name evidence="2" type="ORF">ACFFGV_04110</name>
</gene>
<evidence type="ECO:0000313" key="3">
    <source>
        <dbReference type="Proteomes" id="UP001589836"/>
    </source>
</evidence>
<protein>
    <submittedName>
        <fullName evidence="2">Uncharacterized protein</fullName>
    </submittedName>
</protein>
<accession>A0ABV6LK55</accession>
<proteinExistence type="predicted"/>
<feature type="transmembrane region" description="Helical" evidence="1">
    <location>
        <begin position="99"/>
        <end position="117"/>
    </location>
</feature>
<dbReference type="Proteomes" id="UP001589836">
    <property type="component" value="Unassembled WGS sequence"/>
</dbReference>
<feature type="transmembrane region" description="Helical" evidence="1">
    <location>
        <begin position="30"/>
        <end position="51"/>
    </location>
</feature>
<sequence length="125" mass="14283">MNRRVIFCIAIILFTLTTFFSLYRMPERPITLWIVVVFLVNLTGITIYGLIQSISHWKKIHRAERWKLIKRFTSTFVCMSIAIVIGKLSGSAAITWSDLAVPLGLSAGITFWGRGFLNKEEEEMA</sequence>
<keyword evidence="1" id="KW-1133">Transmembrane helix</keyword>
<feature type="transmembrane region" description="Helical" evidence="1">
    <location>
        <begin position="5"/>
        <end position="24"/>
    </location>
</feature>
<feature type="transmembrane region" description="Helical" evidence="1">
    <location>
        <begin position="72"/>
        <end position="93"/>
    </location>
</feature>
<evidence type="ECO:0000256" key="1">
    <source>
        <dbReference type="SAM" id="Phobius"/>
    </source>
</evidence>
<keyword evidence="1" id="KW-0472">Membrane</keyword>
<keyword evidence="1" id="KW-0812">Transmembrane</keyword>